<dbReference type="EMBL" id="FNFY01000020">
    <property type="protein sequence ID" value="SDL06725.1"/>
    <property type="molecule type" value="Genomic_DNA"/>
</dbReference>
<organism evidence="3 4">
    <name type="scientific">Lacicoccus qingdaonensis</name>
    <dbReference type="NCBI Taxonomy" id="576118"/>
    <lineage>
        <taxon>Bacteria</taxon>
        <taxon>Bacillati</taxon>
        <taxon>Bacillota</taxon>
        <taxon>Bacilli</taxon>
        <taxon>Bacillales</taxon>
        <taxon>Salinicoccaceae</taxon>
        <taxon>Lacicoccus</taxon>
    </lineage>
</organism>
<dbReference type="SUPFAM" id="SSF55729">
    <property type="entry name" value="Acyl-CoA N-acyltransferases (Nat)"/>
    <property type="match status" value="1"/>
</dbReference>
<dbReference type="Gene3D" id="3.40.630.30">
    <property type="match status" value="1"/>
</dbReference>
<dbReference type="InterPro" id="IPR031165">
    <property type="entry name" value="GNAT_YJDJ"/>
</dbReference>
<evidence type="ECO:0000259" key="2">
    <source>
        <dbReference type="PROSITE" id="PS51729"/>
    </source>
</evidence>
<dbReference type="PROSITE" id="PS51186">
    <property type="entry name" value="GNAT"/>
    <property type="match status" value="1"/>
</dbReference>
<accession>A0A1G9H1I0</accession>
<name>A0A1G9H1I0_9BACL</name>
<dbReference type="PROSITE" id="PS51729">
    <property type="entry name" value="GNAT_YJDJ"/>
    <property type="match status" value="1"/>
</dbReference>
<dbReference type="InterPro" id="IPR000182">
    <property type="entry name" value="GNAT_dom"/>
</dbReference>
<feature type="domain" description="N-acetyltransferase" evidence="1">
    <location>
        <begin position="1"/>
        <end position="90"/>
    </location>
</feature>
<evidence type="ECO:0000259" key="1">
    <source>
        <dbReference type="PROSITE" id="PS51186"/>
    </source>
</evidence>
<dbReference type="GO" id="GO:0016747">
    <property type="term" value="F:acyltransferase activity, transferring groups other than amino-acyl groups"/>
    <property type="evidence" value="ECO:0007669"/>
    <property type="project" value="InterPro"/>
</dbReference>
<reference evidence="4" key="1">
    <citation type="submission" date="2016-10" db="EMBL/GenBank/DDBJ databases">
        <authorList>
            <person name="Varghese N."/>
            <person name="Submissions S."/>
        </authorList>
    </citation>
    <scope>NUCLEOTIDE SEQUENCE [LARGE SCALE GENOMIC DNA]</scope>
    <source>
        <strain evidence="4">CGMCC 1.8895</strain>
    </source>
</reference>
<dbReference type="Proteomes" id="UP000199008">
    <property type="component" value="Unassembled WGS sequence"/>
</dbReference>
<keyword evidence="4" id="KW-1185">Reference proteome</keyword>
<dbReference type="STRING" id="576118.SAMN05216216_1209"/>
<dbReference type="Pfam" id="PF14542">
    <property type="entry name" value="Acetyltransf_CG"/>
    <property type="match status" value="1"/>
</dbReference>
<dbReference type="CDD" id="cd04301">
    <property type="entry name" value="NAT_SF"/>
    <property type="match status" value="1"/>
</dbReference>
<proteinExistence type="predicted"/>
<dbReference type="InterPro" id="IPR016181">
    <property type="entry name" value="Acyl_CoA_acyltransferase"/>
</dbReference>
<gene>
    <name evidence="3" type="ORF">SAMN05216216_1209</name>
</gene>
<sequence length="90" mass="10634">MDMTVKQGQNKFYVDDDEEDPLSLMTYVHNAKTQIIIDHTEVSDELRGEGIGDRLLEAVVRYARKKSRSFHYVHLQRHGLKRMMTSMKMY</sequence>
<protein>
    <submittedName>
        <fullName evidence="3">Uncharacterized protein</fullName>
    </submittedName>
</protein>
<evidence type="ECO:0000313" key="4">
    <source>
        <dbReference type="Proteomes" id="UP000199008"/>
    </source>
</evidence>
<evidence type="ECO:0000313" key="3">
    <source>
        <dbReference type="EMBL" id="SDL06725.1"/>
    </source>
</evidence>
<dbReference type="AlphaFoldDB" id="A0A1G9H1I0"/>
<feature type="domain" description="N-acetyltransferase" evidence="2">
    <location>
        <begin position="4"/>
        <end position="90"/>
    </location>
</feature>